<keyword evidence="3" id="KW-0238">DNA-binding</keyword>
<evidence type="ECO:0000256" key="4">
    <source>
        <dbReference type="ARBA" id="ARBA00023163"/>
    </source>
</evidence>
<dbReference type="CDD" id="cd06171">
    <property type="entry name" value="Sigma70_r4"/>
    <property type="match status" value="1"/>
</dbReference>
<dbReference type="InterPro" id="IPR007630">
    <property type="entry name" value="RNA_pol_sigma70_r4"/>
</dbReference>
<evidence type="ECO:0000256" key="3">
    <source>
        <dbReference type="ARBA" id="ARBA00023125"/>
    </source>
</evidence>
<dbReference type="Proteomes" id="UP000824125">
    <property type="component" value="Unassembled WGS sequence"/>
</dbReference>
<keyword evidence="2" id="KW-0731">Sigma factor</keyword>
<dbReference type="Pfam" id="PF04542">
    <property type="entry name" value="Sigma70_r2"/>
    <property type="match status" value="1"/>
</dbReference>
<evidence type="ECO:0000259" key="5">
    <source>
        <dbReference type="PROSITE" id="PS00715"/>
    </source>
</evidence>
<evidence type="ECO:0000256" key="2">
    <source>
        <dbReference type="ARBA" id="ARBA00023082"/>
    </source>
</evidence>
<dbReference type="InterPro" id="IPR013324">
    <property type="entry name" value="RNA_pol_sigma_r3/r4-like"/>
</dbReference>
<dbReference type="AlphaFoldDB" id="A0A9D1MW39"/>
<reference evidence="6" key="2">
    <citation type="journal article" date="2021" name="PeerJ">
        <title>Extensive microbial diversity within the chicken gut microbiome revealed by metagenomics and culture.</title>
        <authorList>
            <person name="Gilroy R."/>
            <person name="Ravi A."/>
            <person name="Getino M."/>
            <person name="Pursley I."/>
            <person name="Horton D.L."/>
            <person name="Alikhan N.F."/>
            <person name="Baker D."/>
            <person name="Gharbi K."/>
            <person name="Hall N."/>
            <person name="Watson M."/>
            <person name="Adriaenssens E.M."/>
            <person name="Foster-Nyarko E."/>
            <person name="Jarju S."/>
            <person name="Secka A."/>
            <person name="Antonio M."/>
            <person name="Oren A."/>
            <person name="Chaudhuri R.R."/>
            <person name="La Ragione R."/>
            <person name="Hildebrand F."/>
            <person name="Pallen M.J."/>
        </authorList>
    </citation>
    <scope>NUCLEOTIDE SEQUENCE</scope>
    <source>
        <strain evidence="6">CHK176-6737</strain>
    </source>
</reference>
<feature type="domain" description="RNA polymerase sigma-70" evidence="5">
    <location>
        <begin position="33"/>
        <end position="46"/>
    </location>
</feature>
<dbReference type="InterPro" id="IPR013325">
    <property type="entry name" value="RNA_pol_sigma_r2"/>
</dbReference>
<dbReference type="InterPro" id="IPR007627">
    <property type="entry name" value="RNA_pol_sigma70_r2"/>
</dbReference>
<dbReference type="InterPro" id="IPR000943">
    <property type="entry name" value="RNA_pol_sigma70"/>
</dbReference>
<keyword evidence="1" id="KW-0805">Transcription regulation</keyword>
<dbReference type="PIRSF" id="PIRSF000770">
    <property type="entry name" value="RNA_pol_sigma-SigE/K"/>
    <property type="match status" value="1"/>
</dbReference>
<dbReference type="PANTHER" id="PTHR30385:SF4">
    <property type="entry name" value="RNA POLYMERASE SIGMA-E FACTOR"/>
    <property type="match status" value="1"/>
</dbReference>
<keyword evidence="4" id="KW-0804">Transcription</keyword>
<dbReference type="InterPro" id="IPR014284">
    <property type="entry name" value="RNA_pol_sigma-70_dom"/>
</dbReference>
<dbReference type="InterPro" id="IPR036388">
    <property type="entry name" value="WH-like_DNA-bd_sf"/>
</dbReference>
<dbReference type="EMBL" id="DVNM01000037">
    <property type="protein sequence ID" value="HIU69642.1"/>
    <property type="molecule type" value="Genomic_DNA"/>
</dbReference>
<dbReference type="Gene3D" id="1.10.10.10">
    <property type="entry name" value="Winged helix-like DNA-binding domain superfamily/Winged helix DNA-binding domain"/>
    <property type="match status" value="2"/>
</dbReference>
<organism evidence="6 7">
    <name type="scientific">Candidatus Scybalenecus merdavium</name>
    <dbReference type="NCBI Taxonomy" id="2840939"/>
    <lineage>
        <taxon>Bacteria</taxon>
        <taxon>Bacillati</taxon>
        <taxon>Bacillota</taxon>
        <taxon>Clostridia</taxon>
        <taxon>Eubacteriales</taxon>
        <taxon>Oscillospiraceae</taxon>
        <taxon>Oscillospiraceae incertae sedis</taxon>
        <taxon>Candidatus Scybalenecus</taxon>
    </lineage>
</organism>
<sequence>MVTDRRTQLIEENLPLVHAVAARFARRGVEYEDLFQTGCVGLIKAVDHFDPSLGYKFSTYAVPVIMGEIKRLFRDGGTVKVSRSLKEKSLALQKLKERFEAKHMRSPTVGEMAQALACSPEEICEMENVLSPVLSLSGSGAEDDAPLEIPYDDSEKLFDRILLSQAVGRLQGEERQIVHLRYFEGKTQTETAGVLGISQVQVSRKEKTLLKKLKQLLK</sequence>
<dbReference type="GO" id="GO:0003677">
    <property type="term" value="F:DNA binding"/>
    <property type="evidence" value="ECO:0007669"/>
    <property type="project" value="UniProtKB-KW"/>
</dbReference>
<dbReference type="Gene3D" id="1.20.120.1810">
    <property type="match status" value="1"/>
</dbReference>
<dbReference type="NCBIfam" id="TIGR02937">
    <property type="entry name" value="sigma70-ECF"/>
    <property type="match status" value="1"/>
</dbReference>
<accession>A0A9D1MW39</accession>
<dbReference type="SUPFAM" id="SSF88946">
    <property type="entry name" value="Sigma2 domain of RNA polymerase sigma factors"/>
    <property type="match status" value="1"/>
</dbReference>
<dbReference type="PROSITE" id="PS00715">
    <property type="entry name" value="SIGMA70_1"/>
    <property type="match status" value="1"/>
</dbReference>
<comment type="caution">
    <text evidence="6">The sequence shown here is derived from an EMBL/GenBank/DDBJ whole genome shotgun (WGS) entry which is preliminary data.</text>
</comment>
<dbReference type="PRINTS" id="PR00046">
    <property type="entry name" value="SIGMA70FCT"/>
</dbReference>
<proteinExistence type="predicted"/>
<dbReference type="PANTHER" id="PTHR30385">
    <property type="entry name" value="SIGMA FACTOR F FLAGELLAR"/>
    <property type="match status" value="1"/>
</dbReference>
<dbReference type="GO" id="GO:0006352">
    <property type="term" value="P:DNA-templated transcription initiation"/>
    <property type="evidence" value="ECO:0007669"/>
    <property type="project" value="InterPro"/>
</dbReference>
<name>A0A9D1MW39_9FIRM</name>
<evidence type="ECO:0000313" key="6">
    <source>
        <dbReference type="EMBL" id="HIU69642.1"/>
    </source>
</evidence>
<gene>
    <name evidence="6" type="ORF">IAD23_06775</name>
</gene>
<dbReference type="GO" id="GO:0016987">
    <property type="term" value="F:sigma factor activity"/>
    <property type="evidence" value="ECO:0007669"/>
    <property type="project" value="UniProtKB-KW"/>
</dbReference>
<dbReference type="SUPFAM" id="SSF88659">
    <property type="entry name" value="Sigma3 and sigma4 domains of RNA polymerase sigma factors"/>
    <property type="match status" value="2"/>
</dbReference>
<evidence type="ECO:0000256" key="1">
    <source>
        <dbReference type="ARBA" id="ARBA00023015"/>
    </source>
</evidence>
<dbReference type="Pfam" id="PF04545">
    <property type="entry name" value="Sigma70_r4"/>
    <property type="match status" value="1"/>
</dbReference>
<reference evidence="6" key="1">
    <citation type="submission" date="2020-10" db="EMBL/GenBank/DDBJ databases">
        <authorList>
            <person name="Gilroy R."/>
        </authorList>
    </citation>
    <scope>NUCLEOTIDE SEQUENCE</scope>
    <source>
        <strain evidence="6">CHK176-6737</strain>
    </source>
</reference>
<protein>
    <submittedName>
        <fullName evidence="6">Sigma-70 family RNA polymerase sigma factor</fullName>
    </submittedName>
</protein>
<evidence type="ECO:0000313" key="7">
    <source>
        <dbReference type="Proteomes" id="UP000824125"/>
    </source>
</evidence>